<sequence length="247" mass="26099">MPGEPVRFRVESFGYLHGQAPGADVVADVRHSLKDPHVSPELRELTGRDTAVRLNVLAQPGAPELVRALAAAALALRPSAEARGVLVHLAIGCQGGRHRSVVLADAIATALFLAGYGVHVVHTHLSRPVVDRPTYGPDAAAHSAKNAHAAPGLPNHHESSQERAPMVGSDGPDVADDGCVIYTPDELNELITITAGRAVAGALRERADFHRSAASDLRIGTTAQLWHLTEADDLDVVAARELREVGE</sequence>
<evidence type="ECO:0000256" key="1">
    <source>
        <dbReference type="SAM" id="MobiDB-lite"/>
    </source>
</evidence>
<dbReference type="PANTHER" id="PTHR30448">
    <property type="entry name" value="RNASE ADAPTER PROTEIN RAPZ"/>
    <property type="match status" value="1"/>
</dbReference>
<evidence type="ECO:0000313" key="3">
    <source>
        <dbReference type="EMBL" id="RZQ64453.1"/>
    </source>
</evidence>
<dbReference type="PANTHER" id="PTHR30448:SF0">
    <property type="entry name" value="RNASE ADAPTER PROTEIN RAPZ"/>
    <property type="match status" value="1"/>
</dbReference>
<feature type="domain" description="RapZ C-terminal" evidence="2">
    <location>
        <begin position="8"/>
        <end position="125"/>
    </location>
</feature>
<evidence type="ECO:0000313" key="4">
    <source>
        <dbReference type="Proteomes" id="UP000292003"/>
    </source>
</evidence>
<protein>
    <recommendedName>
        <fullName evidence="2">RapZ C-terminal domain-containing protein</fullName>
    </recommendedName>
</protein>
<dbReference type="Pfam" id="PF22740">
    <property type="entry name" value="PapZ_C"/>
    <property type="match status" value="1"/>
</dbReference>
<proteinExistence type="predicted"/>
<dbReference type="InterPro" id="IPR005337">
    <property type="entry name" value="RapZ-like"/>
</dbReference>
<dbReference type="Proteomes" id="UP000292003">
    <property type="component" value="Unassembled WGS sequence"/>
</dbReference>
<organism evidence="3 4">
    <name type="scientific">Amycolatopsis suaedae</name>
    <dbReference type="NCBI Taxonomy" id="2510978"/>
    <lineage>
        <taxon>Bacteria</taxon>
        <taxon>Bacillati</taxon>
        <taxon>Actinomycetota</taxon>
        <taxon>Actinomycetes</taxon>
        <taxon>Pseudonocardiales</taxon>
        <taxon>Pseudonocardiaceae</taxon>
        <taxon>Amycolatopsis</taxon>
    </lineage>
</organism>
<dbReference type="GO" id="GO:0005524">
    <property type="term" value="F:ATP binding"/>
    <property type="evidence" value="ECO:0007669"/>
    <property type="project" value="InterPro"/>
</dbReference>
<dbReference type="AlphaFoldDB" id="A0A4Q7JCZ9"/>
<reference evidence="3 4" key="1">
    <citation type="submission" date="2019-02" db="EMBL/GenBank/DDBJ databases">
        <title>Draft genome sequence of Amycolatopsis sp. 8-3EHSu isolated from roots of Suaeda maritima.</title>
        <authorList>
            <person name="Duangmal K."/>
            <person name="Chantavorakit T."/>
        </authorList>
    </citation>
    <scope>NUCLEOTIDE SEQUENCE [LARGE SCALE GENOMIC DNA]</scope>
    <source>
        <strain evidence="3 4">8-3EHSu</strain>
    </source>
</reference>
<name>A0A4Q7JCZ9_9PSEU</name>
<feature type="compositionally biased region" description="Low complexity" evidence="1">
    <location>
        <begin position="139"/>
        <end position="150"/>
    </location>
</feature>
<comment type="caution">
    <text evidence="3">The sequence shown here is derived from an EMBL/GenBank/DDBJ whole genome shotgun (WGS) entry which is preliminary data.</text>
</comment>
<dbReference type="InterPro" id="IPR053931">
    <property type="entry name" value="RapZ_C"/>
</dbReference>
<dbReference type="EMBL" id="SFCC01000004">
    <property type="protein sequence ID" value="RZQ64453.1"/>
    <property type="molecule type" value="Genomic_DNA"/>
</dbReference>
<accession>A0A4Q7JCZ9</accession>
<keyword evidence="4" id="KW-1185">Reference proteome</keyword>
<evidence type="ECO:0000259" key="2">
    <source>
        <dbReference type="Pfam" id="PF22740"/>
    </source>
</evidence>
<gene>
    <name evidence="3" type="ORF">EWH70_09510</name>
</gene>
<feature type="region of interest" description="Disordered" evidence="1">
    <location>
        <begin position="134"/>
        <end position="170"/>
    </location>
</feature>
<dbReference type="OrthoDB" id="3217588at2"/>